<sequence length="117" mass="13065">MLLRHIKSTTLTHNIAIVLENAEVERKETTNSISCMMRGSLNISEESARQYISNLVENSWKKLNKDAASASPFTKEFVKAAINLAWISQCIYQYGDGHGAPDTRAKNEILSVIIDPI</sequence>
<organism evidence="1 2">
    <name type="scientific">Malus domestica</name>
    <name type="common">Apple</name>
    <name type="synonym">Pyrus malus</name>
    <dbReference type="NCBI Taxonomy" id="3750"/>
    <lineage>
        <taxon>Eukaryota</taxon>
        <taxon>Viridiplantae</taxon>
        <taxon>Streptophyta</taxon>
        <taxon>Embryophyta</taxon>
        <taxon>Tracheophyta</taxon>
        <taxon>Spermatophyta</taxon>
        <taxon>Magnoliopsida</taxon>
        <taxon>eudicotyledons</taxon>
        <taxon>Gunneridae</taxon>
        <taxon>Pentapetalae</taxon>
        <taxon>rosids</taxon>
        <taxon>fabids</taxon>
        <taxon>Rosales</taxon>
        <taxon>Rosaceae</taxon>
        <taxon>Amygdaloideae</taxon>
        <taxon>Maleae</taxon>
        <taxon>Malus</taxon>
    </lineage>
</organism>
<keyword evidence="2" id="KW-1185">Reference proteome</keyword>
<accession>A0A498JBE9</accession>
<comment type="caution">
    <text evidence="1">The sequence shown here is derived from an EMBL/GenBank/DDBJ whole genome shotgun (WGS) entry which is preliminary data.</text>
</comment>
<protein>
    <recommendedName>
        <fullName evidence="3">Terpene synthase metal-binding domain-containing protein</fullName>
    </recommendedName>
</protein>
<gene>
    <name evidence="1" type="ORF">DVH24_021130</name>
</gene>
<dbReference type="EMBL" id="RDQH01000334">
    <property type="protein sequence ID" value="RXH92107.1"/>
    <property type="molecule type" value="Genomic_DNA"/>
</dbReference>
<reference evidence="1 2" key="1">
    <citation type="submission" date="2018-10" db="EMBL/GenBank/DDBJ databases">
        <title>A high-quality apple genome assembly.</title>
        <authorList>
            <person name="Hu J."/>
        </authorList>
    </citation>
    <scope>NUCLEOTIDE SEQUENCE [LARGE SCALE GENOMIC DNA]</scope>
    <source>
        <strain evidence="2">cv. HFTH1</strain>
        <tissue evidence="1">Young leaf</tissue>
    </source>
</reference>
<evidence type="ECO:0000313" key="1">
    <source>
        <dbReference type="EMBL" id="RXH92107.1"/>
    </source>
</evidence>
<dbReference type="SUPFAM" id="SSF48576">
    <property type="entry name" value="Terpenoid synthases"/>
    <property type="match status" value="1"/>
</dbReference>
<dbReference type="InterPro" id="IPR008949">
    <property type="entry name" value="Isoprenoid_synthase_dom_sf"/>
</dbReference>
<evidence type="ECO:0008006" key="3">
    <source>
        <dbReference type="Google" id="ProtNLM"/>
    </source>
</evidence>
<evidence type="ECO:0000313" key="2">
    <source>
        <dbReference type="Proteomes" id="UP000290289"/>
    </source>
</evidence>
<dbReference type="Pfam" id="PF19086">
    <property type="entry name" value="Terpene_syn_C_2"/>
    <property type="match status" value="1"/>
</dbReference>
<dbReference type="AlphaFoldDB" id="A0A498JBE9"/>
<proteinExistence type="predicted"/>
<name>A0A498JBE9_MALDO</name>
<dbReference type="Proteomes" id="UP000290289">
    <property type="component" value="Chromosome 8"/>
</dbReference>
<dbReference type="Gene3D" id="1.10.600.10">
    <property type="entry name" value="Farnesyl Diphosphate Synthase"/>
    <property type="match status" value="1"/>
</dbReference>